<comment type="caution">
    <text evidence="3">The sequence shown here is derived from an EMBL/GenBank/DDBJ whole genome shotgun (WGS) entry which is preliminary data.</text>
</comment>
<name>A0ABW0UQL2_9ACTN</name>
<sequence length="82" mass="9249">MIPRVLLSSPDQETLLRLEPDPDGQWWTLNHAAEPDRPAWYASFGARTPVDERVHAPTTRRTVPSSTPGPPRQPPARNSRSR</sequence>
<evidence type="ECO:0000256" key="1">
    <source>
        <dbReference type="SAM" id="MobiDB-lite"/>
    </source>
</evidence>
<dbReference type="InterPro" id="IPR005523">
    <property type="entry name" value="DUF317_SPDY"/>
</dbReference>
<proteinExistence type="predicted"/>
<dbReference type="RefSeq" id="WP_381021287.1">
    <property type="nucleotide sequence ID" value="NZ_JBHSNY010000004.1"/>
</dbReference>
<accession>A0ABW0UQL2</accession>
<feature type="region of interest" description="Disordered" evidence="1">
    <location>
        <begin position="40"/>
        <end position="82"/>
    </location>
</feature>
<dbReference type="EMBL" id="JBHSNY010000004">
    <property type="protein sequence ID" value="MFC5634510.1"/>
    <property type="molecule type" value="Genomic_DNA"/>
</dbReference>
<keyword evidence="4" id="KW-1185">Reference proteome</keyword>
<feature type="compositionally biased region" description="Low complexity" evidence="1">
    <location>
        <begin position="57"/>
        <end position="66"/>
    </location>
</feature>
<protein>
    <submittedName>
        <fullName evidence="3">DUF317 domain-containing protein</fullName>
    </submittedName>
</protein>
<evidence type="ECO:0000259" key="2">
    <source>
        <dbReference type="Pfam" id="PF03771"/>
    </source>
</evidence>
<feature type="domain" description="DUF317" evidence="2">
    <location>
        <begin position="9"/>
        <end position="50"/>
    </location>
</feature>
<organism evidence="3 4">
    <name type="scientific">Streptomyces bullii</name>
    <dbReference type="NCBI Taxonomy" id="349910"/>
    <lineage>
        <taxon>Bacteria</taxon>
        <taxon>Bacillati</taxon>
        <taxon>Actinomycetota</taxon>
        <taxon>Actinomycetes</taxon>
        <taxon>Kitasatosporales</taxon>
        <taxon>Streptomycetaceae</taxon>
        <taxon>Streptomyces</taxon>
    </lineage>
</organism>
<evidence type="ECO:0000313" key="4">
    <source>
        <dbReference type="Proteomes" id="UP001596154"/>
    </source>
</evidence>
<dbReference type="Pfam" id="PF03771">
    <property type="entry name" value="SPDY"/>
    <property type="match status" value="1"/>
</dbReference>
<evidence type="ECO:0000313" key="3">
    <source>
        <dbReference type="EMBL" id="MFC5634510.1"/>
    </source>
</evidence>
<gene>
    <name evidence="3" type="ORF">ACFPZJ_12115</name>
</gene>
<reference evidence="4" key="1">
    <citation type="journal article" date="2019" name="Int. J. Syst. Evol. Microbiol.">
        <title>The Global Catalogue of Microorganisms (GCM) 10K type strain sequencing project: providing services to taxonomists for standard genome sequencing and annotation.</title>
        <authorList>
            <consortium name="The Broad Institute Genomics Platform"/>
            <consortium name="The Broad Institute Genome Sequencing Center for Infectious Disease"/>
            <person name="Wu L."/>
            <person name="Ma J."/>
        </authorList>
    </citation>
    <scope>NUCLEOTIDE SEQUENCE [LARGE SCALE GENOMIC DNA]</scope>
    <source>
        <strain evidence="4">CGMCC 4.7248</strain>
    </source>
</reference>
<dbReference type="Proteomes" id="UP001596154">
    <property type="component" value="Unassembled WGS sequence"/>
</dbReference>